<dbReference type="EMBL" id="CP036272">
    <property type="protein sequence ID" value="QDT59546.1"/>
    <property type="molecule type" value="Genomic_DNA"/>
</dbReference>
<accession>A0A517STU9</accession>
<evidence type="ECO:0008006" key="5">
    <source>
        <dbReference type="Google" id="ProtNLM"/>
    </source>
</evidence>
<reference evidence="3 4" key="1">
    <citation type="submission" date="2019-02" db="EMBL/GenBank/DDBJ databases">
        <title>Deep-cultivation of Planctomycetes and their phenomic and genomic characterization uncovers novel biology.</title>
        <authorList>
            <person name="Wiegand S."/>
            <person name="Jogler M."/>
            <person name="Boedeker C."/>
            <person name="Pinto D."/>
            <person name="Vollmers J."/>
            <person name="Rivas-Marin E."/>
            <person name="Kohn T."/>
            <person name="Peeters S.H."/>
            <person name="Heuer A."/>
            <person name="Rast P."/>
            <person name="Oberbeckmann S."/>
            <person name="Bunk B."/>
            <person name="Jeske O."/>
            <person name="Meyerdierks A."/>
            <person name="Storesund J.E."/>
            <person name="Kallscheuer N."/>
            <person name="Luecker S."/>
            <person name="Lage O.M."/>
            <person name="Pohl T."/>
            <person name="Merkel B.J."/>
            <person name="Hornburger P."/>
            <person name="Mueller R.-W."/>
            <person name="Bruemmer F."/>
            <person name="Labrenz M."/>
            <person name="Spormann A.M."/>
            <person name="Op den Camp H."/>
            <person name="Overmann J."/>
            <person name="Amann R."/>
            <person name="Jetten M.S.M."/>
            <person name="Mascher T."/>
            <person name="Medema M.H."/>
            <person name="Devos D.P."/>
            <person name="Kaster A.-K."/>
            <person name="Ovreas L."/>
            <person name="Rohde M."/>
            <person name="Galperin M.Y."/>
            <person name="Jogler C."/>
        </authorList>
    </citation>
    <scope>NUCLEOTIDE SEQUENCE [LARGE SCALE GENOMIC DNA]</scope>
    <source>
        <strain evidence="3 4">SV_7m_r</strain>
    </source>
</reference>
<sequence length="105" mass="11256">MPDGSKASTTEPRGLKKPGVHWAQCAFAGICVLAVGGCQALHGRNLISPPGSVLYQQANATIHDPFPQGDIGHNDGSMRPPDYQVPMPPAVRNRMKADITPWLQD</sequence>
<feature type="region of interest" description="Disordered" evidence="1">
    <location>
        <begin position="64"/>
        <end position="91"/>
    </location>
</feature>
<gene>
    <name evidence="3" type="ORF">SV7mr_20540</name>
</gene>
<organism evidence="3 4">
    <name type="scientific">Stieleria bergensis</name>
    <dbReference type="NCBI Taxonomy" id="2528025"/>
    <lineage>
        <taxon>Bacteria</taxon>
        <taxon>Pseudomonadati</taxon>
        <taxon>Planctomycetota</taxon>
        <taxon>Planctomycetia</taxon>
        <taxon>Pirellulales</taxon>
        <taxon>Pirellulaceae</taxon>
        <taxon>Stieleria</taxon>
    </lineage>
</organism>
<protein>
    <recommendedName>
        <fullName evidence="5">Membrane or secreted protein</fullName>
    </recommendedName>
</protein>
<dbReference type="AlphaFoldDB" id="A0A517STU9"/>
<keyword evidence="2" id="KW-1133">Transmembrane helix</keyword>
<evidence type="ECO:0000256" key="1">
    <source>
        <dbReference type="SAM" id="MobiDB-lite"/>
    </source>
</evidence>
<evidence type="ECO:0000256" key="2">
    <source>
        <dbReference type="SAM" id="Phobius"/>
    </source>
</evidence>
<keyword evidence="2" id="KW-0812">Transmembrane</keyword>
<name>A0A517STU9_9BACT</name>
<evidence type="ECO:0000313" key="4">
    <source>
        <dbReference type="Proteomes" id="UP000315003"/>
    </source>
</evidence>
<evidence type="ECO:0000313" key="3">
    <source>
        <dbReference type="EMBL" id="QDT59546.1"/>
    </source>
</evidence>
<proteinExistence type="predicted"/>
<feature type="transmembrane region" description="Helical" evidence="2">
    <location>
        <begin position="20"/>
        <end position="41"/>
    </location>
</feature>
<keyword evidence="2" id="KW-0472">Membrane</keyword>
<keyword evidence="4" id="KW-1185">Reference proteome</keyword>
<dbReference type="Proteomes" id="UP000315003">
    <property type="component" value="Chromosome"/>
</dbReference>
<dbReference type="RefSeq" id="WP_419188333.1">
    <property type="nucleotide sequence ID" value="NZ_CP036272.1"/>
</dbReference>